<reference evidence="2 3" key="1">
    <citation type="submission" date="2024-04" db="EMBL/GenBank/DDBJ databases">
        <authorList>
            <person name="Fracassetti M."/>
        </authorList>
    </citation>
    <scope>NUCLEOTIDE SEQUENCE [LARGE SCALE GENOMIC DNA]</scope>
</reference>
<dbReference type="Pfam" id="PF03478">
    <property type="entry name" value="Beta-prop_KIB1-4"/>
    <property type="match status" value="1"/>
</dbReference>
<protein>
    <recommendedName>
        <fullName evidence="1">KIB1-4 beta-propeller domain-containing protein</fullName>
    </recommendedName>
</protein>
<proteinExistence type="predicted"/>
<evidence type="ECO:0000259" key="1">
    <source>
        <dbReference type="Pfam" id="PF03478"/>
    </source>
</evidence>
<accession>A0AAV2CG62</accession>
<evidence type="ECO:0000313" key="3">
    <source>
        <dbReference type="Proteomes" id="UP001497516"/>
    </source>
</evidence>
<dbReference type="AlphaFoldDB" id="A0AAV2CG62"/>
<organism evidence="2 3">
    <name type="scientific">Linum trigynum</name>
    <dbReference type="NCBI Taxonomy" id="586398"/>
    <lineage>
        <taxon>Eukaryota</taxon>
        <taxon>Viridiplantae</taxon>
        <taxon>Streptophyta</taxon>
        <taxon>Embryophyta</taxon>
        <taxon>Tracheophyta</taxon>
        <taxon>Spermatophyta</taxon>
        <taxon>Magnoliopsida</taxon>
        <taxon>eudicotyledons</taxon>
        <taxon>Gunneridae</taxon>
        <taxon>Pentapetalae</taxon>
        <taxon>rosids</taxon>
        <taxon>fabids</taxon>
        <taxon>Malpighiales</taxon>
        <taxon>Linaceae</taxon>
        <taxon>Linum</taxon>
    </lineage>
</organism>
<feature type="domain" description="KIB1-4 beta-propeller" evidence="1">
    <location>
        <begin position="23"/>
        <end position="100"/>
    </location>
</feature>
<keyword evidence="3" id="KW-1185">Reference proteome</keyword>
<evidence type="ECO:0000313" key="2">
    <source>
        <dbReference type="EMBL" id="CAL1355525.1"/>
    </source>
</evidence>
<dbReference type="Proteomes" id="UP001497516">
    <property type="component" value="Chromosome 1"/>
</dbReference>
<name>A0AAV2CG62_9ROSI</name>
<sequence length="131" mass="15320">MLSLFLRPANSDALFRRFGISCRLAINPEGERMLVIKTYNGALNDTNLLGIGFGVYEIIEYEQRWNEVRDIGGYALFYDPYKSAYISVKDHPECKRNCVYDREEIFGLNCERLACIRSDFNFHDWILPSNY</sequence>
<gene>
    <name evidence="2" type="ORF">LTRI10_LOCUS3281</name>
</gene>
<dbReference type="InterPro" id="IPR005174">
    <property type="entry name" value="KIB1-4_b-propeller"/>
</dbReference>
<dbReference type="EMBL" id="OZ034813">
    <property type="protein sequence ID" value="CAL1355525.1"/>
    <property type="molecule type" value="Genomic_DNA"/>
</dbReference>